<accession>A0A0G0XRI8</accession>
<dbReference type="Proteomes" id="UP000033859">
    <property type="component" value="Unassembled WGS sequence"/>
</dbReference>
<reference evidence="2 3" key="1">
    <citation type="journal article" date="2015" name="Nature">
        <title>rRNA introns, odd ribosomes, and small enigmatic genomes across a large radiation of phyla.</title>
        <authorList>
            <person name="Brown C.T."/>
            <person name="Hug L.A."/>
            <person name="Thomas B.C."/>
            <person name="Sharon I."/>
            <person name="Castelle C.J."/>
            <person name="Singh A."/>
            <person name="Wilkins M.J."/>
            <person name="Williams K.H."/>
            <person name="Banfield J.F."/>
        </authorList>
    </citation>
    <scope>NUCLEOTIDE SEQUENCE [LARGE SCALE GENOMIC DNA]</scope>
</reference>
<dbReference type="PROSITE" id="PS51061">
    <property type="entry name" value="R3H"/>
    <property type="match status" value="1"/>
</dbReference>
<dbReference type="AlphaFoldDB" id="A0A0G0XRI8"/>
<evidence type="ECO:0000313" key="2">
    <source>
        <dbReference type="EMBL" id="KKS27344.1"/>
    </source>
</evidence>
<dbReference type="InterPro" id="IPR015946">
    <property type="entry name" value="KH_dom-like_a/b"/>
</dbReference>
<dbReference type="Gene3D" id="3.30.300.20">
    <property type="match status" value="1"/>
</dbReference>
<protein>
    <submittedName>
        <fullName evidence="2">Single-stranded nucleic acid binding R3H domain protein</fullName>
    </submittedName>
</protein>
<dbReference type="InterPro" id="IPR034079">
    <property type="entry name" value="R3H_KhpB"/>
</dbReference>
<dbReference type="PANTHER" id="PTHR35800:SF1">
    <property type="entry name" value="RNA-BINDING PROTEIN KHPB"/>
    <property type="match status" value="1"/>
</dbReference>
<feature type="domain" description="R3H" evidence="1">
    <location>
        <begin position="86"/>
        <end position="152"/>
    </location>
</feature>
<proteinExistence type="predicted"/>
<dbReference type="Gene3D" id="3.30.1370.50">
    <property type="entry name" value="R3H-like domain"/>
    <property type="match status" value="1"/>
</dbReference>
<dbReference type="SMART" id="SM00393">
    <property type="entry name" value="R3H"/>
    <property type="match status" value="1"/>
</dbReference>
<dbReference type="GO" id="GO:0003723">
    <property type="term" value="F:RNA binding"/>
    <property type="evidence" value="ECO:0007669"/>
    <property type="project" value="InterPro"/>
</dbReference>
<dbReference type="EMBL" id="LCCE01000006">
    <property type="protein sequence ID" value="KKS27344.1"/>
    <property type="molecule type" value="Genomic_DNA"/>
</dbReference>
<dbReference type="Pfam" id="PF01424">
    <property type="entry name" value="R3H"/>
    <property type="match status" value="1"/>
</dbReference>
<dbReference type="InterPro" id="IPR001374">
    <property type="entry name" value="R3H_dom"/>
</dbReference>
<organism evidence="2 3">
    <name type="scientific">Candidatus Yanofskybacteria bacterium GW2011_GWC2_41_9</name>
    <dbReference type="NCBI Taxonomy" id="1619029"/>
    <lineage>
        <taxon>Bacteria</taxon>
        <taxon>Candidatus Yanofskyibacteriota</taxon>
    </lineage>
</organism>
<comment type="caution">
    <text evidence="2">The sequence shown here is derived from an EMBL/GenBank/DDBJ whole genome shotgun (WGS) entry which is preliminary data.</text>
</comment>
<name>A0A0G0XRI8_9BACT</name>
<sequence length="152" mass="17452">MGKLDEVKNIVNEFWKRAGILDFEIKAVEAATDGSLNIGIFIRDASLYIGEEGRNIKDFETILRLVIKKQIGDVFTVHLDINNYREFKNEALRELAKKAARRARFYKQPVALEAMSAYERRIIHTELAVHPDIKTESTGEGNNRRVVVKYIS</sequence>
<dbReference type="SUPFAM" id="SSF82708">
    <property type="entry name" value="R3H domain"/>
    <property type="match status" value="1"/>
</dbReference>
<evidence type="ECO:0000259" key="1">
    <source>
        <dbReference type="PROSITE" id="PS51061"/>
    </source>
</evidence>
<dbReference type="InterPro" id="IPR036867">
    <property type="entry name" value="R3H_dom_sf"/>
</dbReference>
<evidence type="ECO:0000313" key="3">
    <source>
        <dbReference type="Proteomes" id="UP000033859"/>
    </source>
</evidence>
<dbReference type="CDD" id="cd02644">
    <property type="entry name" value="R3H_jag"/>
    <property type="match status" value="1"/>
</dbReference>
<gene>
    <name evidence="2" type="ORF">UU84_C0006G0005</name>
</gene>
<dbReference type="PATRIC" id="fig|1619029.3.peg.146"/>
<dbReference type="InterPro" id="IPR039247">
    <property type="entry name" value="KhpB"/>
</dbReference>
<dbReference type="PANTHER" id="PTHR35800">
    <property type="entry name" value="PROTEIN JAG"/>
    <property type="match status" value="1"/>
</dbReference>